<accession>A0A6J5SPT9</accession>
<gene>
    <name evidence="1" type="ORF">UFOVP1590_33</name>
</gene>
<name>A0A6J5SPT9_9CAUD</name>
<evidence type="ECO:0000313" key="1">
    <source>
        <dbReference type="EMBL" id="CAB4217210.1"/>
    </source>
</evidence>
<organism evidence="1">
    <name type="scientific">uncultured Caudovirales phage</name>
    <dbReference type="NCBI Taxonomy" id="2100421"/>
    <lineage>
        <taxon>Viruses</taxon>
        <taxon>Duplodnaviria</taxon>
        <taxon>Heunggongvirae</taxon>
        <taxon>Uroviricota</taxon>
        <taxon>Caudoviricetes</taxon>
        <taxon>Peduoviridae</taxon>
        <taxon>Maltschvirus</taxon>
        <taxon>Maltschvirus maltsch</taxon>
    </lineage>
</organism>
<reference evidence="1" key="1">
    <citation type="submission" date="2020-05" db="EMBL/GenBank/DDBJ databases">
        <authorList>
            <person name="Chiriac C."/>
            <person name="Salcher M."/>
            <person name="Ghai R."/>
            <person name="Kavagutti S V."/>
        </authorList>
    </citation>
    <scope>NUCLEOTIDE SEQUENCE</scope>
</reference>
<proteinExistence type="predicted"/>
<sequence>MKRPKPKRPGAKQGKWSQNQKLEAVMTYLMLGNMKEAAIVTGIPYDTFKCWKYTDWFKELLVTVRESDIQQMDSNLQRIVGKALKVTEDRIDLGEYQFDPKTSKVIRVPIKANVALKISTELMNRQDKLRAAPEKKELEKTIDARLARLSEEFARFASSKVIEGEAVLVSP</sequence>
<dbReference type="EMBL" id="LR797443">
    <property type="protein sequence ID" value="CAB4217210.1"/>
    <property type="molecule type" value="Genomic_DNA"/>
</dbReference>
<protein>
    <submittedName>
        <fullName evidence="1">Uncharacterized protein</fullName>
    </submittedName>
</protein>